<dbReference type="Proteomes" id="UP000009131">
    <property type="component" value="Unassembled WGS sequence"/>
</dbReference>
<accession>G7DTG1</accession>
<dbReference type="InParanoid" id="G7DTG1"/>
<reference evidence="2 3" key="1">
    <citation type="journal article" date="2011" name="J. Gen. Appl. Microbiol.">
        <title>Draft genome sequencing of the enigmatic basidiomycete Mixia osmundae.</title>
        <authorList>
            <person name="Nishida H."/>
            <person name="Nagatsuka Y."/>
            <person name="Sugiyama J."/>
        </authorList>
    </citation>
    <scope>NUCLEOTIDE SEQUENCE [LARGE SCALE GENOMIC DNA]</scope>
    <source>
        <strain evidence="3">CBS 9802 / IAM 14324 / JCM 22182 / KY 12970</strain>
    </source>
</reference>
<feature type="compositionally biased region" description="Basic and acidic residues" evidence="1">
    <location>
        <begin position="233"/>
        <end position="243"/>
    </location>
</feature>
<dbReference type="AlphaFoldDB" id="G7DTG1"/>
<evidence type="ECO:0000313" key="2">
    <source>
        <dbReference type="EMBL" id="GAA93808.1"/>
    </source>
</evidence>
<protein>
    <submittedName>
        <fullName evidence="2">Uncharacterized protein</fullName>
    </submittedName>
</protein>
<proteinExistence type="predicted"/>
<dbReference type="EMBL" id="BABT02000025">
    <property type="protein sequence ID" value="GAA93808.1"/>
    <property type="molecule type" value="Genomic_DNA"/>
</dbReference>
<name>G7DTG1_MIXOS</name>
<evidence type="ECO:0000256" key="1">
    <source>
        <dbReference type="SAM" id="MobiDB-lite"/>
    </source>
</evidence>
<gene>
    <name evidence="2" type="primary">Mo00454</name>
    <name evidence="2" type="ORF">E5Q_00454</name>
</gene>
<feature type="region of interest" description="Disordered" evidence="1">
    <location>
        <begin position="215"/>
        <end position="248"/>
    </location>
</feature>
<feature type="region of interest" description="Disordered" evidence="1">
    <location>
        <begin position="262"/>
        <end position="287"/>
    </location>
</feature>
<sequence>MSRMAASPNQPQTTYSLVLPDRFEQQGVKLLFEYESPRGVLPKKIEHYVNGQKMTFEVCKPGVCHRLFDHRKSRTRCARYGHITPHQRSRIQLLQFRGLLPMKLPPDWPAVLELLPDPLRGMQPGQGYNWPDRMLTPTMPVQGAEETEIDPELTEDVPVPPLAPFIMAATAHSAAMQQHQTQLQQQQQQQQQQHHQLHEFNESEYKSEYLGEVPTDPALSLSVPGPSGALLDTPEKSKVKDEGPLSTDEMQRSLTQVHIHPAANALGPRSMLQSNKRGEEPLHRPSNCDTVPSLLSERGWPSLFITIVI</sequence>
<reference evidence="2 3" key="2">
    <citation type="journal article" date="2012" name="Open Biol.">
        <title>Characteristics of nucleosomes and linker DNA regions on the genome of the basidiomycete Mixia osmundae revealed by mono- and dinucleosome mapping.</title>
        <authorList>
            <person name="Nishida H."/>
            <person name="Kondo S."/>
            <person name="Matsumoto T."/>
            <person name="Suzuki Y."/>
            <person name="Yoshikawa H."/>
            <person name="Taylor T.D."/>
            <person name="Sugiyama J."/>
        </authorList>
    </citation>
    <scope>NUCLEOTIDE SEQUENCE [LARGE SCALE GENOMIC DNA]</scope>
    <source>
        <strain evidence="3">CBS 9802 / IAM 14324 / JCM 22182 / KY 12970</strain>
    </source>
</reference>
<feature type="compositionally biased region" description="Low complexity" evidence="1">
    <location>
        <begin position="177"/>
        <end position="194"/>
    </location>
</feature>
<organism evidence="2 3">
    <name type="scientific">Mixia osmundae (strain CBS 9802 / IAM 14324 / JCM 22182 / KY 12970)</name>
    <dbReference type="NCBI Taxonomy" id="764103"/>
    <lineage>
        <taxon>Eukaryota</taxon>
        <taxon>Fungi</taxon>
        <taxon>Dikarya</taxon>
        <taxon>Basidiomycota</taxon>
        <taxon>Pucciniomycotina</taxon>
        <taxon>Mixiomycetes</taxon>
        <taxon>Mixiales</taxon>
        <taxon>Mixiaceae</taxon>
        <taxon>Mixia</taxon>
    </lineage>
</organism>
<keyword evidence="3" id="KW-1185">Reference proteome</keyword>
<feature type="region of interest" description="Disordered" evidence="1">
    <location>
        <begin position="171"/>
        <end position="197"/>
    </location>
</feature>
<evidence type="ECO:0000313" key="3">
    <source>
        <dbReference type="Proteomes" id="UP000009131"/>
    </source>
</evidence>
<comment type="caution">
    <text evidence="2">The sequence shown here is derived from an EMBL/GenBank/DDBJ whole genome shotgun (WGS) entry which is preliminary data.</text>
</comment>
<dbReference type="HOGENOM" id="CLU_1073958_0_0_1"/>